<proteinExistence type="predicted"/>
<evidence type="ECO:0000313" key="2">
    <source>
        <dbReference type="Proteomes" id="UP001437256"/>
    </source>
</evidence>
<evidence type="ECO:0000313" key="1">
    <source>
        <dbReference type="EMBL" id="KAL0057090.1"/>
    </source>
</evidence>
<accession>A0ABR2Z624</accession>
<name>A0ABR2Z624_9AGAR</name>
<keyword evidence="2" id="KW-1185">Reference proteome</keyword>
<dbReference type="Proteomes" id="UP001437256">
    <property type="component" value="Unassembled WGS sequence"/>
</dbReference>
<comment type="caution">
    <text evidence="1">The sequence shown here is derived from an EMBL/GenBank/DDBJ whole genome shotgun (WGS) entry which is preliminary data.</text>
</comment>
<organism evidence="1 2">
    <name type="scientific">Marasmius tenuissimus</name>
    <dbReference type="NCBI Taxonomy" id="585030"/>
    <lineage>
        <taxon>Eukaryota</taxon>
        <taxon>Fungi</taxon>
        <taxon>Dikarya</taxon>
        <taxon>Basidiomycota</taxon>
        <taxon>Agaricomycotina</taxon>
        <taxon>Agaricomycetes</taxon>
        <taxon>Agaricomycetidae</taxon>
        <taxon>Agaricales</taxon>
        <taxon>Marasmiineae</taxon>
        <taxon>Marasmiaceae</taxon>
        <taxon>Marasmius</taxon>
    </lineage>
</organism>
<dbReference type="EMBL" id="JBBXMP010000705">
    <property type="protein sequence ID" value="KAL0057090.1"/>
    <property type="molecule type" value="Genomic_DNA"/>
</dbReference>
<protein>
    <recommendedName>
        <fullName evidence="3">Transposase</fullName>
    </recommendedName>
</protein>
<gene>
    <name evidence="1" type="ORF">AAF712_016285</name>
</gene>
<evidence type="ECO:0008006" key="3">
    <source>
        <dbReference type="Google" id="ProtNLM"/>
    </source>
</evidence>
<sequence length="226" mass="25577">MELWKQSGNWEEKPGQLLSDWLADKESLPFVFPAICWEKSLIPRDIWFARPHSTNTAESVHRDVNREGVRCTLVGATKKGMHFDLLKLKSLKSFEDSGVRETYKSKHPFENALAALKKKDSFRRKSLGNANVKIRAHNEKIEASLRRLEAGRVKTSETAARLDGIDSERQTERYARGHQTWIKAREAEARFQQAYDRQVECGKSLLKTGSGKTGILLPASSLPNGA</sequence>
<reference evidence="1 2" key="1">
    <citation type="submission" date="2024-05" db="EMBL/GenBank/DDBJ databases">
        <title>A draft genome resource for the thread blight pathogen Marasmius tenuissimus strain MS-2.</title>
        <authorList>
            <person name="Yulfo-Soto G.E."/>
            <person name="Baruah I.K."/>
            <person name="Amoako-Attah I."/>
            <person name="Bukari Y."/>
            <person name="Meinhardt L.W."/>
            <person name="Bailey B.A."/>
            <person name="Cohen S.P."/>
        </authorList>
    </citation>
    <scope>NUCLEOTIDE SEQUENCE [LARGE SCALE GENOMIC DNA]</scope>
    <source>
        <strain evidence="1 2">MS-2</strain>
    </source>
</reference>